<comment type="similarity">
    <text evidence="1">Belongs to the Gfa family.</text>
</comment>
<sequence>MSDPGSDRMPGRFTGGCQCGAVRFAVEGPLGPASICHCRMCQKAFGGFFAPLVSVREARKVTWTRGERALYQSSNLVARGFCASCGTPLTYEAPDGMAMAIGAFDDPGMITPTLQYGLEAKLPYVDHLADLSGTRTEQDIAATAFLADIVSFQHPDHDTAVWPPESVTMQHPDQLETRENDA</sequence>
<evidence type="ECO:0000259" key="6">
    <source>
        <dbReference type="PROSITE" id="PS51891"/>
    </source>
</evidence>
<dbReference type="PATRIC" id="fig|1439726.3.peg.4076"/>
<dbReference type="GO" id="GO:0016846">
    <property type="term" value="F:carbon-sulfur lyase activity"/>
    <property type="evidence" value="ECO:0007669"/>
    <property type="project" value="InterPro"/>
</dbReference>
<dbReference type="Gene3D" id="3.90.1590.10">
    <property type="entry name" value="glutathione-dependent formaldehyde- activating enzyme (gfa)"/>
    <property type="match status" value="1"/>
</dbReference>
<dbReference type="SUPFAM" id="SSF51316">
    <property type="entry name" value="Mss4-like"/>
    <property type="match status" value="1"/>
</dbReference>
<dbReference type="InterPro" id="IPR011057">
    <property type="entry name" value="Mss4-like_sf"/>
</dbReference>
<feature type="region of interest" description="Disordered" evidence="5">
    <location>
        <begin position="161"/>
        <end position="182"/>
    </location>
</feature>
<dbReference type="InterPro" id="IPR006913">
    <property type="entry name" value="CENP-V/GFA"/>
</dbReference>
<evidence type="ECO:0000256" key="2">
    <source>
        <dbReference type="ARBA" id="ARBA00022723"/>
    </source>
</evidence>
<feature type="compositionally biased region" description="Basic and acidic residues" evidence="5">
    <location>
        <begin position="173"/>
        <end position="182"/>
    </location>
</feature>
<dbReference type="Proteomes" id="UP000094622">
    <property type="component" value="Unassembled WGS sequence"/>
</dbReference>
<dbReference type="EMBL" id="MCRJ01000129">
    <property type="protein sequence ID" value="ODN68831.1"/>
    <property type="molecule type" value="Genomic_DNA"/>
</dbReference>
<feature type="domain" description="CENP-V/GFA" evidence="6">
    <location>
        <begin position="13"/>
        <end position="119"/>
    </location>
</feature>
<accession>A0A1E3GZS7</accession>
<dbReference type="GO" id="GO:0046872">
    <property type="term" value="F:metal ion binding"/>
    <property type="evidence" value="ECO:0007669"/>
    <property type="project" value="UniProtKB-KW"/>
</dbReference>
<keyword evidence="3" id="KW-0862">Zinc</keyword>
<evidence type="ECO:0000256" key="5">
    <source>
        <dbReference type="SAM" id="MobiDB-lite"/>
    </source>
</evidence>
<dbReference type="Pfam" id="PF04828">
    <property type="entry name" value="GFA"/>
    <property type="match status" value="1"/>
</dbReference>
<evidence type="ECO:0000313" key="7">
    <source>
        <dbReference type="EMBL" id="ODN68831.1"/>
    </source>
</evidence>
<dbReference type="AlphaFoldDB" id="A0A1E3GZS7"/>
<keyword evidence="8" id="KW-1185">Reference proteome</keyword>
<comment type="caution">
    <text evidence="7">The sequence shown here is derived from an EMBL/GenBank/DDBJ whole genome shotgun (WGS) entry which is preliminary data.</text>
</comment>
<evidence type="ECO:0000256" key="1">
    <source>
        <dbReference type="ARBA" id="ARBA00005495"/>
    </source>
</evidence>
<keyword evidence="4" id="KW-0456">Lyase</keyword>
<proteinExistence type="inferred from homology"/>
<evidence type="ECO:0000256" key="3">
    <source>
        <dbReference type="ARBA" id="ARBA00022833"/>
    </source>
</evidence>
<dbReference type="PANTHER" id="PTHR33337:SF40">
    <property type="entry name" value="CENP-V_GFA DOMAIN-CONTAINING PROTEIN-RELATED"/>
    <property type="match status" value="1"/>
</dbReference>
<evidence type="ECO:0000313" key="8">
    <source>
        <dbReference type="Proteomes" id="UP000094622"/>
    </source>
</evidence>
<dbReference type="PROSITE" id="PS51891">
    <property type="entry name" value="CENP_V_GFA"/>
    <property type="match status" value="1"/>
</dbReference>
<dbReference type="PANTHER" id="PTHR33337">
    <property type="entry name" value="GFA DOMAIN-CONTAINING PROTEIN"/>
    <property type="match status" value="1"/>
</dbReference>
<name>A0A1E3GZS7_9HYPH</name>
<reference evidence="7 8" key="1">
    <citation type="submission" date="2016-07" db="EMBL/GenBank/DDBJ databases">
        <title>Draft Genome Sequence of Methylobrevis pamukkalensis PK2.</title>
        <authorList>
            <person name="Vasilenko O.V."/>
            <person name="Doronina N.V."/>
            <person name="Shmareva M.N."/>
            <person name="Tarlachkov S.V."/>
            <person name="Mustakhimov I."/>
            <person name="Trotsenko Y.A."/>
        </authorList>
    </citation>
    <scope>NUCLEOTIDE SEQUENCE [LARGE SCALE GENOMIC DNA]</scope>
    <source>
        <strain evidence="7 8">PK2</strain>
    </source>
</reference>
<organism evidence="7 8">
    <name type="scientific">Methylobrevis pamukkalensis</name>
    <dbReference type="NCBI Taxonomy" id="1439726"/>
    <lineage>
        <taxon>Bacteria</taxon>
        <taxon>Pseudomonadati</taxon>
        <taxon>Pseudomonadota</taxon>
        <taxon>Alphaproteobacteria</taxon>
        <taxon>Hyphomicrobiales</taxon>
        <taxon>Pleomorphomonadaceae</taxon>
        <taxon>Methylobrevis</taxon>
    </lineage>
</organism>
<protein>
    <submittedName>
        <fullName evidence="7">Glutathione-dependent formaldehyde-activating enzyme</fullName>
    </submittedName>
</protein>
<evidence type="ECO:0000256" key="4">
    <source>
        <dbReference type="ARBA" id="ARBA00023239"/>
    </source>
</evidence>
<keyword evidence="2" id="KW-0479">Metal-binding</keyword>
<gene>
    <name evidence="7" type="ORF">A6302_03862</name>
</gene>